<reference evidence="1 2" key="2">
    <citation type="journal article" date="2017" name="Nature">
        <title>The Apostasia genome and the evolution of orchids.</title>
        <authorList>
            <person name="Zhang G.Q."/>
            <person name="Liu K.W."/>
            <person name="Li Z."/>
            <person name="Lohaus R."/>
            <person name="Hsiao Y.Y."/>
            <person name="Niu S.C."/>
            <person name="Wang J.Y."/>
            <person name="Lin Y.C."/>
            <person name="Xu Q."/>
            <person name="Chen L.J."/>
            <person name="Yoshida K."/>
            <person name="Fujiwara S."/>
            <person name="Wang Z.W."/>
            <person name="Zhang Y.Q."/>
            <person name="Mitsuda N."/>
            <person name="Wang M."/>
            <person name="Liu G.H."/>
            <person name="Pecoraro L."/>
            <person name="Huang H.X."/>
            <person name="Xiao X.J."/>
            <person name="Lin M."/>
            <person name="Wu X.Y."/>
            <person name="Wu W.L."/>
            <person name="Chen Y.Y."/>
            <person name="Chang S.B."/>
            <person name="Sakamoto S."/>
            <person name="Ohme-Takagi M."/>
            <person name="Yagi M."/>
            <person name="Zeng S.J."/>
            <person name="Shen C.Y."/>
            <person name="Yeh C.M."/>
            <person name="Luo Y.B."/>
            <person name="Tsai W.C."/>
            <person name="Van de Peer Y."/>
            <person name="Liu Z.J."/>
        </authorList>
    </citation>
    <scope>NUCLEOTIDE SEQUENCE [LARGE SCALE GENOMIC DNA]</scope>
    <source>
        <tissue evidence="1">The whole plant</tissue>
    </source>
</reference>
<dbReference type="PANTHER" id="PTHR31286">
    <property type="entry name" value="GLYCINE-RICH CELL WALL STRUCTURAL PROTEIN 1.8-LIKE"/>
    <property type="match status" value="1"/>
</dbReference>
<dbReference type="Proteomes" id="UP000233837">
    <property type="component" value="Unassembled WGS sequence"/>
</dbReference>
<accession>A0A2I0WRK7</accession>
<reference evidence="1 2" key="1">
    <citation type="journal article" date="2016" name="Sci. Rep.">
        <title>The Dendrobium catenatum Lindl. genome sequence provides insights into polysaccharide synthase, floral development and adaptive evolution.</title>
        <authorList>
            <person name="Zhang G.Q."/>
            <person name="Xu Q."/>
            <person name="Bian C."/>
            <person name="Tsai W.C."/>
            <person name="Yeh C.M."/>
            <person name="Liu K.W."/>
            <person name="Yoshida K."/>
            <person name="Zhang L.S."/>
            <person name="Chang S.B."/>
            <person name="Chen F."/>
            <person name="Shi Y."/>
            <person name="Su Y.Y."/>
            <person name="Zhang Y.Q."/>
            <person name="Chen L.J."/>
            <person name="Yin Y."/>
            <person name="Lin M."/>
            <person name="Huang H."/>
            <person name="Deng H."/>
            <person name="Wang Z.W."/>
            <person name="Zhu S.L."/>
            <person name="Zhao X."/>
            <person name="Deng C."/>
            <person name="Niu S.C."/>
            <person name="Huang J."/>
            <person name="Wang M."/>
            <person name="Liu G.H."/>
            <person name="Yang H.J."/>
            <person name="Xiao X.J."/>
            <person name="Hsiao Y.Y."/>
            <person name="Wu W.L."/>
            <person name="Chen Y.Y."/>
            <person name="Mitsuda N."/>
            <person name="Ohme-Takagi M."/>
            <person name="Luo Y.B."/>
            <person name="Van de Peer Y."/>
            <person name="Liu Z.J."/>
        </authorList>
    </citation>
    <scope>NUCLEOTIDE SEQUENCE [LARGE SCALE GENOMIC DNA]</scope>
    <source>
        <tissue evidence="1">The whole plant</tissue>
    </source>
</reference>
<proteinExistence type="predicted"/>
<dbReference type="InterPro" id="IPR040256">
    <property type="entry name" value="At4g02000-like"/>
</dbReference>
<dbReference type="AlphaFoldDB" id="A0A2I0WRK7"/>
<evidence type="ECO:0000313" key="1">
    <source>
        <dbReference type="EMBL" id="PKU78298.1"/>
    </source>
</evidence>
<organism evidence="1 2">
    <name type="scientific">Dendrobium catenatum</name>
    <dbReference type="NCBI Taxonomy" id="906689"/>
    <lineage>
        <taxon>Eukaryota</taxon>
        <taxon>Viridiplantae</taxon>
        <taxon>Streptophyta</taxon>
        <taxon>Embryophyta</taxon>
        <taxon>Tracheophyta</taxon>
        <taxon>Spermatophyta</taxon>
        <taxon>Magnoliopsida</taxon>
        <taxon>Liliopsida</taxon>
        <taxon>Asparagales</taxon>
        <taxon>Orchidaceae</taxon>
        <taxon>Epidendroideae</taxon>
        <taxon>Malaxideae</taxon>
        <taxon>Dendrobiinae</taxon>
        <taxon>Dendrobium</taxon>
    </lineage>
</organism>
<dbReference type="EMBL" id="KZ502458">
    <property type="protein sequence ID" value="PKU78298.1"/>
    <property type="molecule type" value="Genomic_DNA"/>
</dbReference>
<dbReference type="PANTHER" id="PTHR31286:SF179">
    <property type="entry name" value="RNASE H TYPE-1 DOMAIN-CONTAINING PROTEIN"/>
    <property type="match status" value="1"/>
</dbReference>
<gene>
    <name evidence="1" type="ORF">MA16_Dca008923</name>
</gene>
<evidence type="ECO:0000313" key="2">
    <source>
        <dbReference type="Proteomes" id="UP000233837"/>
    </source>
</evidence>
<protein>
    <submittedName>
        <fullName evidence="1">Uncharacterized protein</fullName>
    </submittedName>
</protein>
<name>A0A2I0WRK7_9ASPA</name>
<keyword evidence="2" id="KW-1185">Reference proteome</keyword>
<sequence length="333" mass="36363">MIWITLEFFWHRSYLVYNCYIKITKWPPDLDIGVESPVIPIWIFFLSLRPHLFAPKILHALGSLFGHPLKIDFATSLGSRPSLARVLVELDIMKNYPEKVWLDSKNLGYVQQVQMEVFPLFCDLCKSIGHKQGDCRSSSTATKLVSSSKHDIPATHEAVGEGVLNEYVNPISLGIDPDVPVSTPKLLPASPVVDCDSLGRSNSNVVLMDSMVDGSVPAIHGQRLCVSEPRGGNYDVNLQPIMSCATSVPAKCGLFSAEVPCVLAKKSDSSISSSKSNSSVYPAGEVSARLVAHTISSAVMPIVVVHCPFVDVPVNLISLRLCFLMWVSIRGSV</sequence>